<evidence type="ECO:0000313" key="1">
    <source>
        <dbReference type="EMBL" id="KAG8582465.1"/>
    </source>
</evidence>
<comment type="caution">
    <text evidence="1">The sequence shown here is derived from an EMBL/GenBank/DDBJ whole genome shotgun (WGS) entry which is preliminary data.</text>
</comment>
<dbReference type="Proteomes" id="UP000824782">
    <property type="component" value="Unassembled WGS sequence"/>
</dbReference>
<sequence>MGVQPVTSMAYLIKWPVSVGGFSCNPGAKPSRWPMATQTTNQIYSEKDLHLCSYICSYSQYRCTQKQFQDF</sequence>
<keyword evidence="2" id="KW-1185">Reference proteome</keyword>
<gene>
    <name evidence="1" type="ORF">GDO81_008064</name>
</gene>
<evidence type="ECO:0000313" key="2">
    <source>
        <dbReference type="Proteomes" id="UP000824782"/>
    </source>
</evidence>
<dbReference type="EMBL" id="WNYA01000003">
    <property type="protein sequence ID" value="KAG8582465.1"/>
    <property type="molecule type" value="Genomic_DNA"/>
</dbReference>
<reference evidence="1" key="1">
    <citation type="thesis" date="2020" institute="ProQuest LLC" country="789 East Eisenhower Parkway, Ann Arbor, MI, USA">
        <title>Comparative Genomics and Chromosome Evolution.</title>
        <authorList>
            <person name="Mudd A.B."/>
        </authorList>
    </citation>
    <scope>NUCLEOTIDE SEQUENCE</scope>
    <source>
        <strain evidence="1">237g6f4</strain>
        <tissue evidence="1">Blood</tissue>
    </source>
</reference>
<name>A0AAV7CCQ2_ENGPU</name>
<proteinExistence type="predicted"/>
<protein>
    <submittedName>
        <fullName evidence="1">Uncharacterized protein</fullName>
    </submittedName>
</protein>
<organism evidence="1 2">
    <name type="scientific">Engystomops pustulosus</name>
    <name type="common">Tungara frog</name>
    <name type="synonym">Physalaemus pustulosus</name>
    <dbReference type="NCBI Taxonomy" id="76066"/>
    <lineage>
        <taxon>Eukaryota</taxon>
        <taxon>Metazoa</taxon>
        <taxon>Chordata</taxon>
        <taxon>Craniata</taxon>
        <taxon>Vertebrata</taxon>
        <taxon>Euteleostomi</taxon>
        <taxon>Amphibia</taxon>
        <taxon>Batrachia</taxon>
        <taxon>Anura</taxon>
        <taxon>Neobatrachia</taxon>
        <taxon>Hyloidea</taxon>
        <taxon>Leptodactylidae</taxon>
        <taxon>Leiuperinae</taxon>
        <taxon>Engystomops</taxon>
    </lineage>
</organism>
<dbReference type="AlphaFoldDB" id="A0AAV7CCQ2"/>
<accession>A0AAV7CCQ2</accession>